<dbReference type="OrthoDB" id="3055037at2759"/>
<protein>
    <recommendedName>
        <fullName evidence="5">CxC6 like cysteine cluster associated with KDZ domain-containing protein</fullName>
    </recommendedName>
</protein>
<dbReference type="Pfam" id="PF18721">
    <property type="entry name" value="CxC6"/>
    <property type="match status" value="1"/>
</dbReference>
<reference evidence="3 4" key="1">
    <citation type="journal article" date="2019" name="Nat. Ecol. Evol.">
        <title>Megaphylogeny resolves global patterns of mushroom evolution.</title>
        <authorList>
            <person name="Varga T."/>
            <person name="Krizsan K."/>
            <person name="Foldi C."/>
            <person name="Dima B."/>
            <person name="Sanchez-Garcia M."/>
            <person name="Sanchez-Ramirez S."/>
            <person name="Szollosi G.J."/>
            <person name="Szarkandi J.G."/>
            <person name="Papp V."/>
            <person name="Albert L."/>
            <person name="Andreopoulos W."/>
            <person name="Angelini C."/>
            <person name="Antonin V."/>
            <person name="Barry K.W."/>
            <person name="Bougher N.L."/>
            <person name="Buchanan P."/>
            <person name="Buyck B."/>
            <person name="Bense V."/>
            <person name="Catcheside P."/>
            <person name="Chovatia M."/>
            <person name="Cooper J."/>
            <person name="Damon W."/>
            <person name="Desjardin D."/>
            <person name="Finy P."/>
            <person name="Geml J."/>
            <person name="Haridas S."/>
            <person name="Hughes K."/>
            <person name="Justo A."/>
            <person name="Karasinski D."/>
            <person name="Kautmanova I."/>
            <person name="Kiss B."/>
            <person name="Kocsube S."/>
            <person name="Kotiranta H."/>
            <person name="LaButti K.M."/>
            <person name="Lechner B.E."/>
            <person name="Liimatainen K."/>
            <person name="Lipzen A."/>
            <person name="Lukacs Z."/>
            <person name="Mihaltcheva S."/>
            <person name="Morgado L.N."/>
            <person name="Niskanen T."/>
            <person name="Noordeloos M.E."/>
            <person name="Ohm R.A."/>
            <person name="Ortiz-Santana B."/>
            <person name="Ovrebo C."/>
            <person name="Racz N."/>
            <person name="Riley R."/>
            <person name="Savchenko A."/>
            <person name="Shiryaev A."/>
            <person name="Soop K."/>
            <person name="Spirin V."/>
            <person name="Szebenyi C."/>
            <person name="Tomsovsky M."/>
            <person name="Tulloss R.E."/>
            <person name="Uehling J."/>
            <person name="Grigoriev I.V."/>
            <person name="Vagvolgyi C."/>
            <person name="Papp T."/>
            <person name="Martin F.M."/>
            <person name="Miettinen O."/>
            <person name="Hibbett D.S."/>
            <person name="Nagy L.G."/>
        </authorList>
    </citation>
    <scope>NUCLEOTIDE SEQUENCE [LARGE SCALE GENOMIC DNA]</scope>
    <source>
        <strain evidence="3 4">CBS 962.96</strain>
    </source>
</reference>
<dbReference type="Pfam" id="PF18718">
    <property type="entry name" value="CxC5"/>
    <property type="match status" value="1"/>
</dbReference>
<evidence type="ECO:0000313" key="4">
    <source>
        <dbReference type="Proteomes" id="UP000297245"/>
    </source>
</evidence>
<feature type="non-terminal residue" evidence="3">
    <location>
        <position position="1"/>
    </location>
</feature>
<gene>
    <name evidence="3" type="ORF">K435DRAFT_580726</name>
</gene>
<dbReference type="EMBL" id="ML179257">
    <property type="protein sequence ID" value="THU93141.1"/>
    <property type="molecule type" value="Genomic_DNA"/>
</dbReference>
<evidence type="ECO:0000313" key="3">
    <source>
        <dbReference type="EMBL" id="THU93141.1"/>
    </source>
</evidence>
<name>A0A4S8LUX2_DENBC</name>
<feature type="domain" description="CxC5 like cysteine cluster associated with KDZ" evidence="1">
    <location>
        <begin position="92"/>
        <end position="216"/>
    </location>
</feature>
<dbReference type="Proteomes" id="UP000297245">
    <property type="component" value="Unassembled WGS sequence"/>
</dbReference>
<feature type="domain" description="CxC6 like cysteine cluster associated with KDZ" evidence="2">
    <location>
        <begin position="317"/>
        <end position="382"/>
    </location>
</feature>
<dbReference type="AlphaFoldDB" id="A0A4S8LUX2"/>
<keyword evidence="4" id="KW-1185">Reference proteome</keyword>
<feature type="non-terminal residue" evidence="3">
    <location>
        <position position="612"/>
    </location>
</feature>
<sequence length="612" mass="70715">FTVLCSWLKRNILLLYPSNHHPHDIPPVLPLETRIFLGEACSMNEEDVEACWEAVKDVAWHGDQLLDGTRSEAGLQQTFQTHGGVLYCTSSFQSLWPPVHVCINSECPYIREKKNLKLQRTEELNVVLYSLSLGPIAVRSHQMTCEGCGIVYHPDYFVKTDPTTNERLRHYYNSEVLPAVIQVATHHFVETRLAITWRNSMLYGWTSASNCVKVYLGSLMAPVSLPSGWTVDAKLRTEYVYDSFKILSLLEHHMVNGAHLCVPQSIDQSNRFEEEMKRVNVHVRTHGQPEIDHRCGKCVRTVNDGKRGLFFEVFAVVCDGVTVGRPCCGVPHCEGRLRSTQDPFCADHAYKASRCRVTGCERLVKSKTSKACDISEHQAAERQFRERERAAFQLKQRYERQRQADEQANILWDIGAELDTGSDEVYEVVGTKRKKSSTIKAQFGRRRTHNEQLIVAPCGIILARETFYYSEGFAKVAQFTKHTFEHRRKPNHFIFDCNCILSKHVWHPNTNSEIRDFFKDIGLAVDVFHFKSKHKESDVHCGSYCNPYKFPELMYIDENGEERWFFNTSVAEQTNVWFGRYHSICREMGAVFYEFFLNQMILMHNEDKKREL</sequence>
<accession>A0A4S8LUX2</accession>
<dbReference type="InterPro" id="IPR041539">
    <property type="entry name" value="CxC5"/>
</dbReference>
<evidence type="ECO:0008006" key="5">
    <source>
        <dbReference type="Google" id="ProtNLM"/>
    </source>
</evidence>
<dbReference type="InterPro" id="IPR040898">
    <property type="entry name" value="CxC6"/>
</dbReference>
<organism evidence="3 4">
    <name type="scientific">Dendrothele bispora (strain CBS 962.96)</name>
    <dbReference type="NCBI Taxonomy" id="1314807"/>
    <lineage>
        <taxon>Eukaryota</taxon>
        <taxon>Fungi</taxon>
        <taxon>Dikarya</taxon>
        <taxon>Basidiomycota</taxon>
        <taxon>Agaricomycotina</taxon>
        <taxon>Agaricomycetes</taxon>
        <taxon>Agaricomycetidae</taxon>
        <taxon>Agaricales</taxon>
        <taxon>Agaricales incertae sedis</taxon>
        <taxon>Dendrothele</taxon>
    </lineage>
</organism>
<proteinExistence type="predicted"/>
<evidence type="ECO:0000259" key="2">
    <source>
        <dbReference type="Pfam" id="PF18721"/>
    </source>
</evidence>
<evidence type="ECO:0000259" key="1">
    <source>
        <dbReference type="Pfam" id="PF18718"/>
    </source>
</evidence>